<reference evidence="1" key="1">
    <citation type="submission" date="2020-03" db="EMBL/GenBank/DDBJ databases">
        <title>Castanea mollissima Vanexum genome sequencing.</title>
        <authorList>
            <person name="Staton M."/>
        </authorList>
    </citation>
    <scope>NUCLEOTIDE SEQUENCE</scope>
    <source>
        <tissue evidence="1">Leaf</tissue>
    </source>
</reference>
<protein>
    <submittedName>
        <fullName evidence="1">Uncharacterized protein</fullName>
    </submittedName>
</protein>
<name>A0A8J4QAU5_9ROSI</name>
<sequence>MYVRPTTSYTSETSAAFQYDEKEVRLLYGLAAGPEVLEKGIEKLAFSIEASADAQSSISFLDLAFARPGRGRARTSAAIVRGRAMTLAWYVGKGGQRPQTHITFCIRGHEHARAVHSSNAEAMHAWDARTASRSCRHPARSID</sequence>
<evidence type="ECO:0000313" key="1">
    <source>
        <dbReference type="EMBL" id="KAF3946638.1"/>
    </source>
</evidence>
<evidence type="ECO:0000313" key="2">
    <source>
        <dbReference type="Proteomes" id="UP000737018"/>
    </source>
</evidence>
<organism evidence="1 2">
    <name type="scientific">Castanea mollissima</name>
    <name type="common">Chinese chestnut</name>
    <dbReference type="NCBI Taxonomy" id="60419"/>
    <lineage>
        <taxon>Eukaryota</taxon>
        <taxon>Viridiplantae</taxon>
        <taxon>Streptophyta</taxon>
        <taxon>Embryophyta</taxon>
        <taxon>Tracheophyta</taxon>
        <taxon>Spermatophyta</taxon>
        <taxon>Magnoliopsida</taxon>
        <taxon>eudicotyledons</taxon>
        <taxon>Gunneridae</taxon>
        <taxon>Pentapetalae</taxon>
        <taxon>rosids</taxon>
        <taxon>fabids</taxon>
        <taxon>Fagales</taxon>
        <taxon>Fagaceae</taxon>
        <taxon>Castanea</taxon>
    </lineage>
</organism>
<dbReference type="EMBL" id="JRKL02008831">
    <property type="protein sequence ID" value="KAF3946638.1"/>
    <property type="molecule type" value="Genomic_DNA"/>
</dbReference>
<keyword evidence="2" id="KW-1185">Reference proteome</keyword>
<gene>
    <name evidence="1" type="ORF">CMV_027117</name>
</gene>
<accession>A0A8J4QAU5</accession>
<dbReference type="OrthoDB" id="10457929at2759"/>
<proteinExistence type="predicted"/>
<dbReference type="Proteomes" id="UP000737018">
    <property type="component" value="Unassembled WGS sequence"/>
</dbReference>
<comment type="caution">
    <text evidence="1">The sequence shown here is derived from an EMBL/GenBank/DDBJ whole genome shotgun (WGS) entry which is preliminary data.</text>
</comment>
<dbReference type="AlphaFoldDB" id="A0A8J4QAU5"/>